<dbReference type="Proteomes" id="UP000054007">
    <property type="component" value="Unassembled WGS sequence"/>
</dbReference>
<dbReference type="InterPro" id="IPR011009">
    <property type="entry name" value="Kinase-like_dom_sf"/>
</dbReference>
<keyword evidence="4" id="KW-0808">Transferase</keyword>
<evidence type="ECO:0000313" key="5">
    <source>
        <dbReference type="Proteomes" id="UP000054007"/>
    </source>
</evidence>
<keyword evidence="2" id="KW-0067">ATP-binding</keyword>
<dbReference type="Gene3D" id="1.10.510.10">
    <property type="entry name" value="Transferase(Phosphotransferase) domain 1"/>
    <property type="match status" value="1"/>
</dbReference>
<name>A0A0D7B8J1_9AGAR</name>
<evidence type="ECO:0000256" key="2">
    <source>
        <dbReference type="ARBA" id="ARBA00022840"/>
    </source>
</evidence>
<dbReference type="PANTHER" id="PTHR24346">
    <property type="entry name" value="MAP/MICROTUBULE AFFINITY-REGULATING KINASE"/>
    <property type="match status" value="1"/>
</dbReference>
<dbReference type="EMBL" id="KN880541">
    <property type="protein sequence ID" value="KIY66873.1"/>
    <property type="molecule type" value="Genomic_DNA"/>
</dbReference>
<dbReference type="SMART" id="SM00220">
    <property type="entry name" value="S_TKc"/>
    <property type="match status" value="1"/>
</dbReference>
<dbReference type="InterPro" id="IPR000719">
    <property type="entry name" value="Prot_kinase_dom"/>
</dbReference>
<dbReference type="STRING" id="1314674.A0A0D7B8J1"/>
<evidence type="ECO:0000256" key="1">
    <source>
        <dbReference type="ARBA" id="ARBA00022741"/>
    </source>
</evidence>
<dbReference type="GO" id="GO:0005737">
    <property type="term" value="C:cytoplasm"/>
    <property type="evidence" value="ECO:0007669"/>
    <property type="project" value="TreeGrafter"/>
</dbReference>
<dbReference type="GO" id="GO:0035556">
    <property type="term" value="P:intracellular signal transduction"/>
    <property type="evidence" value="ECO:0007669"/>
    <property type="project" value="TreeGrafter"/>
</dbReference>
<reference evidence="4 5" key="1">
    <citation type="journal article" date="2015" name="Fungal Genet. Biol.">
        <title>Evolution of novel wood decay mechanisms in Agaricales revealed by the genome sequences of Fistulina hepatica and Cylindrobasidium torrendii.</title>
        <authorList>
            <person name="Floudas D."/>
            <person name="Held B.W."/>
            <person name="Riley R."/>
            <person name="Nagy L.G."/>
            <person name="Koehler G."/>
            <person name="Ransdell A.S."/>
            <person name="Younus H."/>
            <person name="Chow J."/>
            <person name="Chiniquy J."/>
            <person name="Lipzen A."/>
            <person name="Tritt A."/>
            <person name="Sun H."/>
            <person name="Haridas S."/>
            <person name="LaButti K."/>
            <person name="Ohm R.A."/>
            <person name="Kues U."/>
            <person name="Blanchette R.A."/>
            <person name="Grigoriev I.V."/>
            <person name="Minto R.E."/>
            <person name="Hibbett D.S."/>
        </authorList>
    </citation>
    <scope>NUCLEOTIDE SEQUENCE [LARGE SCALE GENOMIC DNA]</scope>
    <source>
        <strain evidence="4 5">FP15055 ss-10</strain>
    </source>
</reference>
<dbReference type="OrthoDB" id="68483at2759"/>
<proteinExistence type="predicted"/>
<evidence type="ECO:0000313" key="4">
    <source>
        <dbReference type="EMBL" id="KIY66873.1"/>
    </source>
</evidence>
<dbReference type="GO" id="GO:0004674">
    <property type="term" value="F:protein serine/threonine kinase activity"/>
    <property type="evidence" value="ECO:0007669"/>
    <property type="project" value="TreeGrafter"/>
</dbReference>
<dbReference type="PANTHER" id="PTHR24346:SF77">
    <property type="entry name" value="SERINE THREONINE PROTEIN KINASE"/>
    <property type="match status" value="1"/>
</dbReference>
<dbReference type="AlphaFoldDB" id="A0A0D7B8J1"/>
<organism evidence="4 5">
    <name type="scientific">Cylindrobasidium torrendii FP15055 ss-10</name>
    <dbReference type="NCBI Taxonomy" id="1314674"/>
    <lineage>
        <taxon>Eukaryota</taxon>
        <taxon>Fungi</taxon>
        <taxon>Dikarya</taxon>
        <taxon>Basidiomycota</taxon>
        <taxon>Agaricomycotina</taxon>
        <taxon>Agaricomycetes</taxon>
        <taxon>Agaricomycetidae</taxon>
        <taxon>Agaricales</taxon>
        <taxon>Marasmiineae</taxon>
        <taxon>Physalacriaceae</taxon>
        <taxon>Cylindrobasidium</taxon>
    </lineage>
</organism>
<dbReference type="GO" id="GO:0005524">
    <property type="term" value="F:ATP binding"/>
    <property type="evidence" value="ECO:0007669"/>
    <property type="project" value="UniProtKB-KW"/>
</dbReference>
<feature type="domain" description="Protein kinase" evidence="3">
    <location>
        <begin position="21"/>
        <end position="347"/>
    </location>
</feature>
<accession>A0A0D7B8J1</accession>
<evidence type="ECO:0000259" key="3">
    <source>
        <dbReference type="PROSITE" id="PS50011"/>
    </source>
</evidence>
<gene>
    <name evidence="4" type="ORF">CYLTODRAFT_423023</name>
</gene>
<keyword evidence="5" id="KW-1185">Reference proteome</keyword>
<dbReference type="PROSITE" id="PS50011">
    <property type="entry name" value="PROTEIN_KINASE_DOM"/>
    <property type="match status" value="1"/>
</dbReference>
<keyword evidence="4" id="KW-0418">Kinase</keyword>
<dbReference type="Pfam" id="PF00069">
    <property type="entry name" value="Pkinase"/>
    <property type="match status" value="1"/>
</dbReference>
<keyword evidence="1" id="KW-0547">Nucleotide-binding</keyword>
<sequence length="404" mass="46304">MDTEAPTSLVTTKSSGRINQYKFIATLHHKNHGDTNVRLCLDEDRDREVVIKGVKRKGKQENIKALRRNHHNDPPSSQQSIDREIAILRACRHPCHVQLLEVIDDPQRDTVYIALEHLSGGPVQWEHNGRPALTLDQSRRVLRDVILGLEYLHTFGIIHRDIKPANIVWSEDRAYAKIIDYGIAHWSESRVPPEAAHCWNLQPLRECRAFRDADLLKVRGTNFFYAPEVIWYQPEAPTPPGSLEDLVKPPITPSVDIWCLGVTAYLFFFGHFPFNPPPESHNNPYALNRQILEANWEVAPEGTMGADAVPVDCRTTEGNVTHLLDQMLQKDPTRRIPLHQLKRHPWILDGISEPEHWLNVTDPLRLYCRSSTSRLRDLVSSLVDTPRALVRMAWASRRVVLPRS</sequence>
<dbReference type="SUPFAM" id="SSF56112">
    <property type="entry name" value="Protein kinase-like (PK-like)"/>
    <property type="match status" value="1"/>
</dbReference>
<protein>
    <submittedName>
        <fullName evidence="4">Kinase-like protein</fullName>
    </submittedName>
</protein>
<dbReference type="Gene3D" id="3.30.200.20">
    <property type="entry name" value="Phosphorylase Kinase, domain 1"/>
    <property type="match status" value="1"/>
</dbReference>